<dbReference type="InterPro" id="IPR018313">
    <property type="entry name" value="SBP_3_CS"/>
</dbReference>
<dbReference type="GO" id="GO:0030313">
    <property type="term" value="C:cell envelope"/>
    <property type="evidence" value="ECO:0007669"/>
    <property type="project" value="UniProtKB-SubCell"/>
</dbReference>
<dbReference type="RefSeq" id="WP_110522477.1">
    <property type="nucleotide sequence ID" value="NZ_QKOE01000001.1"/>
</dbReference>
<name>A0A323V417_9RHOO</name>
<dbReference type="SUPFAM" id="SSF53850">
    <property type="entry name" value="Periplasmic binding protein-like II"/>
    <property type="match status" value="1"/>
</dbReference>
<accession>A0A323V417</accession>
<evidence type="ECO:0000256" key="4">
    <source>
        <dbReference type="RuleBase" id="RU003744"/>
    </source>
</evidence>
<gene>
    <name evidence="7" type="ORF">DNK49_01130</name>
</gene>
<proteinExistence type="inferred from homology"/>
<dbReference type="Pfam" id="PF00497">
    <property type="entry name" value="SBP_bac_3"/>
    <property type="match status" value="1"/>
</dbReference>
<organism evidence="7 8">
    <name type="scientific">Parazoarcus communis SWub3 = DSM 12120</name>
    <dbReference type="NCBI Taxonomy" id="1121029"/>
    <lineage>
        <taxon>Bacteria</taxon>
        <taxon>Pseudomonadati</taxon>
        <taxon>Pseudomonadota</taxon>
        <taxon>Betaproteobacteria</taxon>
        <taxon>Rhodocyclales</taxon>
        <taxon>Zoogloeaceae</taxon>
        <taxon>Parazoarcus</taxon>
    </lineage>
</organism>
<dbReference type="EMBL" id="QKOE01000001">
    <property type="protein sequence ID" value="PZA18176.1"/>
    <property type="molecule type" value="Genomic_DNA"/>
</dbReference>
<dbReference type="InterPro" id="IPR001638">
    <property type="entry name" value="Solute-binding_3/MltF_N"/>
</dbReference>
<sequence>MSRCVRRQAGRSNKHVRLGLLALSIWACSLTSFAQSPETNRIERIQREARLKVCIWPDYYGISLRDPRTLELKGIDIDLAQALGADLGVTVEFVDSSFARLIDDVSGNRCDIAMFAIGITPERSSRLRFTSPHLASDIYAITTRSNRKIKSWDDIDQPGIVVAVAKGTLHEPVMRGKLRHAQLAVLSSPHAREQEVESGRADVFMTDFPYSRRMLDQADWARLVSPTGTYHITPYAWAIAPGDDNWHAYLERFVARIKQDGRLAQAAGRHGLSPIVVLR</sequence>
<dbReference type="PANTHER" id="PTHR35936">
    <property type="entry name" value="MEMBRANE-BOUND LYTIC MUREIN TRANSGLYCOSYLASE F"/>
    <property type="match status" value="1"/>
</dbReference>
<feature type="chain" id="PRO_5016345154" evidence="5">
    <location>
        <begin position="35"/>
        <end position="279"/>
    </location>
</feature>
<evidence type="ECO:0000256" key="1">
    <source>
        <dbReference type="ARBA" id="ARBA00004196"/>
    </source>
</evidence>
<dbReference type="Proteomes" id="UP000248259">
    <property type="component" value="Unassembled WGS sequence"/>
</dbReference>
<evidence type="ECO:0000256" key="2">
    <source>
        <dbReference type="ARBA" id="ARBA00010333"/>
    </source>
</evidence>
<protein>
    <submittedName>
        <fullName evidence="7">Amino acid ABC transporter substrate-binding protein</fullName>
    </submittedName>
</protein>
<keyword evidence="3 5" id="KW-0732">Signal</keyword>
<dbReference type="PANTHER" id="PTHR35936:SF17">
    <property type="entry name" value="ARGININE-BINDING EXTRACELLULAR PROTEIN ARTP"/>
    <property type="match status" value="1"/>
</dbReference>
<comment type="similarity">
    <text evidence="2 4">Belongs to the bacterial solute-binding protein 3 family.</text>
</comment>
<dbReference type="CDD" id="cd13530">
    <property type="entry name" value="PBP2_peptides_like"/>
    <property type="match status" value="1"/>
</dbReference>
<evidence type="ECO:0000256" key="5">
    <source>
        <dbReference type="SAM" id="SignalP"/>
    </source>
</evidence>
<comment type="subcellular location">
    <subcellularLocation>
        <location evidence="1">Cell envelope</location>
    </subcellularLocation>
</comment>
<dbReference type="SMART" id="SM00062">
    <property type="entry name" value="PBPb"/>
    <property type="match status" value="1"/>
</dbReference>
<dbReference type="AlphaFoldDB" id="A0A323V417"/>
<evidence type="ECO:0000259" key="6">
    <source>
        <dbReference type="SMART" id="SM00062"/>
    </source>
</evidence>
<dbReference type="Gene3D" id="3.40.190.10">
    <property type="entry name" value="Periplasmic binding protein-like II"/>
    <property type="match status" value="2"/>
</dbReference>
<dbReference type="OrthoDB" id="5363083at2"/>
<feature type="signal peptide" evidence="5">
    <location>
        <begin position="1"/>
        <end position="34"/>
    </location>
</feature>
<evidence type="ECO:0000313" key="8">
    <source>
        <dbReference type="Proteomes" id="UP000248259"/>
    </source>
</evidence>
<evidence type="ECO:0000313" key="7">
    <source>
        <dbReference type="EMBL" id="PZA18176.1"/>
    </source>
</evidence>
<dbReference type="PROSITE" id="PS01039">
    <property type="entry name" value="SBP_BACTERIAL_3"/>
    <property type="match status" value="1"/>
</dbReference>
<feature type="domain" description="Solute-binding protein family 3/N-terminal" evidence="6">
    <location>
        <begin position="50"/>
        <end position="274"/>
    </location>
</feature>
<evidence type="ECO:0000256" key="3">
    <source>
        <dbReference type="ARBA" id="ARBA00022729"/>
    </source>
</evidence>
<keyword evidence="8" id="KW-1185">Reference proteome</keyword>
<comment type="caution">
    <text evidence="7">The sequence shown here is derived from an EMBL/GenBank/DDBJ whole genome shotgun (WGS) entry which is preliminary data.</text>
</comment>
<reference evidence="7 8" key="1">
    <citation type="submission" date="2018-06" db="EMBL/GenBank/DDBJ databases">
        <title>Azoarcus communis strain SWub3 genome.</title>
        <authorList>
            <person name="Zorraquino Salvo V."/>
            <person name="Toubiana D."/>
            <person name="Blumwald E."/>
        </authorList>
    </citation>
    <scope>NUCLEOTIDE SEQUENCE [LARGE SCALE GENOMIC DNA]</scope>
    <source>
        <strain evidence="7 8">SWub3</strain>
    </source>
</reference>